<dbReference type="PANTHER" id="PTHR43434:SF24">
    <property type="entry name" value="HYDROLASE-RELATED"/>
    <property type="match status" value="1"/>
</dbReference>
<dbReference type="RefSeq" id="WP_045682751.1">
    <property type="nucleotide sequence ID" value="NZ_CP010803.1"/>
</dbReference>
<proteinExistence type="predicted"/>
<dbReference type="InterPro" id="IPR023214">
    <property type="entry name" value="HAD_sf"/>
</dbReference>
<evidence type="ECO:0000313" key="1">
    <source>
        <dbReference type="EMBL" id="AJY46841.1"/>
    </source>
</evidence>
<dbReference type="InterPro" id="IPR006439">
    <property type="entry name" value="HAD-SF_hydro_IA"/>
</dbReference>
<keyword evidence="1" id="KW-0378">Hydrolase</keyword>
<organism evidence="1 2">
    <name type="scientific">Martelella endophytica</name>
    <dbReference type="NCBI Taxonomy" id="1486262"/>
    <lineage>
        <taxon>Bacteria</taxon>
        <taxon>Pseudomonadati</taxon>
        <taxon>Pseudomonadota</taxon>
        <taxon>Alphaproteobacteria</taxon>
        <taxon>Hyphomicrobiales</taxon>
        <taxon>Aurantimonadaceae</taxon>
        <taxon>Martelella</taxon>
    </lineage>
</organism>
<gene>
    <name evidence="1" type="ORF">TM49_16030</name>
</gene>
<dbReference type="SUPFAM" id="SSF56784">
    <property type="entry name" value="HAD-like"/>
    <property type="match status" value="1"/>
</dbReference>
<dbReference type="HOGENOM" id="CLU_045011_19_2_5"/>
<dbReference type="KEGG" id="mey:TM49_16030"/>
<dbReference type="GO" id="GO:0006281">
    <property type="term" value="P:DNA repair"/>
    <property type="evidence" value="ECO:0007669"/>
    <property type="project" value="TreeGrafter"/>
</dbReference>
<dbReference type="SFLD" id="SFLDG01129">
    <property type="entry name" value="C1.5:_HAD__Beta-PGM__Phosphata"/>
    <property type="match status" value="1"/>
</dbReference>
<dbReference type="Gene3D" id="1.10.150.240">
    <property type="entry name" value="Putative phosphatase, domain 2"/>
    <property type="match status" value="1"/>
</dbReference>
<dbReference type="InterPro" id="IPR023198">
    <property type="entry name" value="PGP-like_dom2"/>
</dbReference>
<dbReference type="STRING" id="1486262.TM49_16030"/>
<name>A0A0D5LRR2_MAREN</name>
<dbReference type="NCBIfam" id="TIGR01549">
    <property type="entry name" value="HAD-SF-IA-v1"/>
    <property type="match status" value="1"/>
</dbReference>
<evidence type="ECO:0000313" key="2">
    <source>
        <dbReference type="Proteomes" id="UP000032611"/>
    </source>
</evidence>
<dbReference type="PANTHER" id="PTHR43434">
    <property type="entry name" value="PHOSPHOGLYCOLATE PHOSPHATASE"/>
    <property type="match status" value="1"/>
</dbReference>
<dbReference type="EMBL" id="CP010803">
    <property type="protein sequence ID" value="AJY46841.1"/>
    <property type="molecule type" value="Genomic_DNA"/>
</dbReference>
<dbReference type="OrthoDB" id="9782449at2"/>
<dbReference type="InterPro" id="IPR050155">
    <property type="entry name" value="HAD-like_hydrolase_sf"/>
</dbReference>
<dbReference type="SFLD" id="SFLDS00003">
    <property type="entry name" value="Haloacid_Dehalogenase"/>
    <property type="match status" value="1"/>
</dbReference>
<dbReference type="Gene3D" id="3.40.50.1000">
    <property type="entry name" value="HAD superfamily/HAD-like"/>
    <property type="match status" value="1"/>
</dbReference>
<dbReference type="AlphaFoldDB" id="A0A0D5LRR2"/>
<protein>
    <submittedName>
        <fullName evidence="1">HAD family hydrolase</fullName>
    </submittedName>
</protein>
<dbReference type="PATRIC" id="fig|1486262.3.peg.3312"/>
<dbReference type="InterPro" id="IPR041492">
    <property type="entry name" value="HAD_2"/>
</dbReference>
<accession>A0A0D5LRR2</accession>
<dbReference type="GO" id="GO:0008967">
    <property type="term" value="F:phosphoglycolate phosphatase activity"/>
    <property type="evidence" value="ECO:0007669"/>
    <property type="project" value="TreeGrafter"/>
</dbReference>
<sequence>MKLVLFDCDGTLVDSAVRIHETMRRTFLAYGYAEPTLAETKTIIGLSLDLSIARLLGRALVDEEVEAMRLHFKSLFAEVHADPNMLEQLFPGIADLIGTLAGRSDITIGAVTGNSRRGLTHILNMHQLEPHFVVSRTADDCPSKPNPAMVLECCVEAGFNPADAIVVGDAVFDMQMAAAAGARSIGVAWGYGEIADLQDAGASGIVFHPEEIAALV</sequence>
<dbReference type="Proteomes" id="UP000032611">
    <property type="component" value="Chromosome"/>
</dbReference>
<dbReference type="GO" id="GO:0005829">
    <property type="term" value="C:cytosol"/>
    <property type="evidence" value="ECO:0007669"/>
    <property type="project" value="TreeGrafter"/>
</dbReference>
<dbReference type="Pfam" id="PF13419">
    <property type="entry name" value="HAD_2"/>
    <property type="match status" value="1"/>
</dbReference>
<reference evidence="1 2" key="1">
    <citation type="journal article" date="2015" name="Genome Announc.">
        <title>Complete genome sequence of Martelella endophytica YC6887, which has antifungal activity associated with a halophyte.</title>
        <authorList>
            <person name="Khan A."/>
            <person name="Khan H."/>
            <person name="Chung E.J."/>
            <person name="Hossain M.T."/>
            <person name="Chung Y.R."/>
        </authorList>
    </citation>
    <scope>NUCLEOTIDE SEQUENCE [LARGE SCALE GENOMIC DNA]</scope>
    <source>
        <strain evidence="1">YC6887</strain>
    </source>
</reference>
<dbReference type="InterPro" id="IPR036412">
    <property type="entry name" value="HAD-like_sf"/>
</dbReference>
<keyword evidence="2" id="KW-1185">Reference proteome</keyword>